<dbReference type="Pfam" id="PF13481">
    <property type="entry name" value="AAA_25"/>
    <property type="match status" value="1"/>
</dbReference>
<dbReference type="InterPro" id="IPR027417">
    <property type="entry name" value="P-loop_NTPase"/>
</dbReference>
<comment type="caution">
    <text evidence="1">The sequence shown here is derived from an EMBL/GenBank/DDBJ whole genome shotgun (WGS) entry which is preliminary data.</text>
</comment>
<keyword evidence="1" id="KW-0347">Helicase</keyword>
<evidence type="ECO:0000313" key="2">
    <source>
        <dbReference type="Proteomes" id="UP001165383"/>
    </source>
</evidence>
<evidence type="ECO:0000313" key="1">
    <source>
        <dbReference type="EMBL" id="MCL6741571.1"/>
    </source>
</evidence>
<gene>
    <name evidence="1" type="ORF">LZ518_10550</name>
</gene>
<organism evidence="1 2">
    <name type="scientific">Sphingomonas brevis</name>
    <dbReference type="NCBI Taxonomy" id="2908206"/>
    <lineage>
        <taxon>Bacteria</taxon>
        <taxon>Pseudomonadati</taxon>
        <taxon>Pseudomonadota</taxon>
        <taxon>Alphaproteobacteria</taxon>
        <taxon>Sphingomonadales</taxon>
        <taxon>Sphingomonadaceae</taxon>
        <taxon>Sphingomonas</taxon>
    </lineage>
</organism>
<reference evidence="1" key="1">
    <citation type="submission" date="2022-05" db="EMBL/GenBank/DDBJ databases">
        <authorList>
            <person name="Jo J.-H."/>
            <person name="Im W.-T."/>
        </authorList>
    </citation>
    <scope>NUCLEOTIDE SEQUENCE</scope>
    <source>
        <strain evidence="1">RB56-2</strain>
    </source>
</reference>
<sequence length="334" mass="35646">MLYGESSAGKTFLAIHTSLCVAWGVPFFGRKTKRGGVLYIAAEGGSSVLPRIESAEKALGIAADNLTGPCDPSICRAPIRIVTEAPNLSRDGDPMRLIQTIRKAAADFERQGSRLALVVVDTWHAALGGADENSAADAGHALKPLKDAVEEFRLCTLILHHPGKGAERGARGSSSLLAAVDTSIELHVPGCVGQGAKTADMTRRATVIKQRDGSVGDALHYRLRIVTIGNDEDGDPWTTCTVQWCEPPEDSTEGLRDNDRMLLEAVSASLADACGERAKLGTVRLRFFNSLGAGRTDDAQRQAWSRALKAARKAGRVAIGNDDEIWIPSPIEQA</sequence>
<name>A0ABT0SAY6_9SPHN</name>
<dbReference type="EMBL" id="JAMGBB010000001">
    <property type="protein sequence ID" value="MCL6741571.1"/>
    <property type="molecule type" value="Genomic_DNA"/>
</dbReference>
<accession>A0ABT0SAY6</accession>
<dbReference type="GO" id="GO:0004386">
    <property type="term" value="F:helicase activity"/>
    <property type="evidence" value="ECO:0007669"/>
    <property type="project" value="UniProtKB-KW"/>
</dbReference>
<keyword evidence="1" id="KW-0378">Hydrolase</keyword>
<keyword evidence="2" id="KW-1185">Reference proteome</keyword>
<proteinExistence type="predicted"/>
<keyword evidence="1" id="KW-0067">ATP-binding</keyword>
<protein>
    <submittedName>
        <fullName evidence="1">Helicase RepA family protein</fullName>
    </submittedName>
</protein>
<dbReference type="Proteomes" id="UP001165383">
    <property type="component" value="Unassembled WGS sequence"/>
</dbReference>
<keyword evidence="1" id="KW-0547">Nucleotide-binding</keyword>
<dbReference type="SUPFAM" id="SSF52540">
    <property type="entry name" value="P-loop containing nucleoside triphosphate hydrolases"/>
    <property type="match status" value="1"/>
</dbReference>
<dbReference type="Gene3D" id="3.40.50.300">
    <property type="entry name" value="P-loop containing nucleotide triphosphate hydrolases"/>
    <property type="match status" value="1"/>
</dbReference>